<accession>A0A941IQH4</accession>
<keyword evidence="2" id="KW-1185">Reference proteome</keyword>
<dbReference type="RefSeq" id="WP_212532127.1">
    <property type="nucleotide sequence ID" value="NZ_JAGSOG010000220.1"/>
</dbReference>
<reference evidence="1" key="1">
    <citation type="submission" date="2021-04" db="EMBL/GenBank/DDBJ databases">
        <title>Genome based classification of Actinospica acidithermotolerans sp. nov., an actinobacterium isolated from an Indonesian hot spring.</title>
        <authorList>
            <person name="Kusuma A.B."/>
            <person name="Putra K.E."/>
            <person name="Nafisah S."/>
            <person name="Loh J."/>
            <person name="Nouioui I."/>
            <person name="Goodfellow M."/>
        </authorList>
    </citation>
    <scope>NUCLEOTIDE SEQUENCE</scope>
    <source>
        <strain evidence="1">CSCA 57</strain>
    </source>
</reference>
<organism evidence="1 2">
    <name type="scientific">Actinospica durhamensis</name>
    <dbReference type="NCBI Taxonomy" id="1508375"/>
    <lineage>
        <taxon>Bacteria</taxon>
        <taxon>Bacillati</taxon>
        <taxon>Actinomycetota</taxon>
        <taxon>Actinomycetes</taxon>
        <taxon>Catenulisporales</taxon>
        <taxon>Actinospicaceae</taxon>
        <taxon>Actinospica</taxon>
    </lineage>
</organism>
<evidence type="ECO:0000313" key="1">
    <source>
        <dbReference type="EMBL" id="MBR7837660.1"/>
    </source>
</evidence>
<proteinExistence type="predicted"/>
<gene>
    <name evidence="1" type="ORF">KDL01_30550</name>
</gene>
<dbReference type="AlphaFoldDB" id="A0A941IQH4"/>
<dbReference type="Proteomes" id="UP000675781">
    <property type="component" value="Unassembled WGS sequence"/>
</dbReference>
<comment type="caution">
    <text evidence="1">The sequence shown here is derived from an EMBL/GenBank/DDBJ whole genome shotgun (WGS) entry which is preliminary data.</text>
</comment>
<protein>
    <submittedName>
        <fullName evidence="1">Uncharacterized protein</fullName>
    </submittedName>
</protein>
<evidence type="ECO:0000313" key="2">
    <source>
        <dbReference type="Proteomes" id="UP000675781"/>
    </source>
</evidence>
<sequence>MSKSKSEFRRPSGQTVRAVIAGATLTALVGMAALAGSTAQASPATAAMALPAAAMADRRDAVHLTAYANGDGSSETVVLTGAIGDYGQAVFVYPDGSVDPDHDSELSLQLSRGTLRLDIAPLDKAFVAAVVHDFPTNAATCSGSASVTRKAAVVAGSGTGAYRNVTGSFTLTATLDEVDAAGTSAPCDGTGAILGQVIVITGPGVVAF</sequence>
<dbReference type="EMBL" id="JAGSOG010000220">
    <property type="protein sequence ID" value="MBR7837660.1"/>
    <property type="molecule type" value="Genomic_DNA"/>
</dbReference>
<name>A0A941IQH4_9ACTN</name>